<feature type="compositionally biased region" description="Low complexity" evidence="1">
    <location>
        <begin position="544"/>
        <end position="567"/>
    </location>
</feature>
<dbReference type="SUPFAM" id="SSF140453">
    <property type="entry name" value="EsxAB dimer-like"/>
    <property type="match status" value="1"/>
</dbReference>
<proteinExistence type="predicted"/>
<sequence length="668" mass="68226">MTFTVPSGATVAQLLELGSQSLLYFEHFGPRYQRWAKTVPENGDYATLHRRFSEQNGVSEERIRATADTLRGVLGALREQYQAQGDSTRAIAGVWQGAAATAEISLLNRQLAVAEVDIAALAGISAEFDRLPEALRAAVRGKAEIVPQILEHGTELKIDGKTPEDVDLIIDGADGFGWTHTLSAGSAASRAQALFPDLRLGVWEEFVYGGGAVQSPWSPYQDVIAERCRGWLDELFVPDYERKVQKFGELCTVVDDGVRRVYEGVVGKFGGLSGEGYPRPGDSASETPGELPSGTAPVSTEPIGTTPASTTPVAPTPSGTTPSEVSPSATAPSATSPAATTTPPTASPTTTSPTTTSPTTTSTPSTTTSPTTESPTTSTPTTSPSPSPTTSTPSTTSPLTTALEGLSTLNSAAQTLTPIAQSVAQSLGTGLSALTDSVTAGIDDALERVQQAFEPVDADGDGRPDDRVLAGFPLGEQQAEVALGADGQLSLTLTEPGGSSAEYRLETDENGHPVLVQVDPETGEKIEPAGEAAPGDDPRPGPAPDDATGAPAPDASGPAPQRPADAAPAPPAPANPAPDASAPGDLGPPTPAPGDPGTAAPAPGGVAPTNPAPADPAPSNNPGTGIPATPRREEDGEHRPREFPDSTPAEPPAPAPDSGARLSEAGPL</sequence>
<feature type="compositionally biased region" description="Low complexity" evidence="1">
    <location>
        <begin position="304"/>
        <end position="401"/>
    </location>
</feature>
<comment type="caution">
    <text evidence="2">The sequence shown here is derived from an EMBL/GenBank/DDBJ whole genome shotgun (WGS) entry which is preliminary data.</text>
</comment>
<dbReference type="PANTHER" id="PTHR24216">
    <property type="entry name" value="PAXILLIN-RELATED"/>
    <property type="match status" value="1"/>
</dbReference>
<feature type="region of interest" description="Disordered" evidence="1">
    <location>
        <begin position="269"/>
        <end position="401"/>
    </location>
</feature>
<dbReference type="EMBL" id="JBHSAX010000017">
    <property type="protein sequence ID" value="MFC3964614.1"/>
    <property type="molecule type" value="Genomic_DNA"/>
</dbReference>
<dbReference type="Proteomes" id="UP001595696">
    <property type="component" value="Unassembled WGS sequence"/>
</dbReference>
<dbReference type="PANTHER" id="PTHR24216:SF65">
    <property type="entry name" value="PAXILLIN-LIKE PROTEIN 1"/>
    <property type="match status" value="1"/>
</dbReference>
<protein>
    <recommendedName>
        <fullName evidence="4">WXG100 family type VII secretion target</fullName>
    </recommendedName>
</protein>
<dbReference type="InterPro" id="IPR036689">
    <property type="entry name" value="ESAT-6-like_sf"/>
</dbReference>
<evidence type="ECO:0000256" key="1">
    <source>
        <dbReference type="SAM" id="MobiDB-lite"/>
    </source>
</evidence>
<feature type="compositionally biased region" description="Low complexity" evidence="1">
    <location>
        <begin position="595"/>
        <end position="609"/>
    </location>
</feature>
<gene>
    <name evidence="2" type="ORF">ACFO0B_21735</name>
</gene>
<feature type="compositionally biased region" description="Basic and acidic residues" evidence="1">
    <location>
        <begin position="630"/>
        <end position="644"/>
    </location>
</feature>
<keyword evidence="3" id="KW-1185">Reference proteome</keyword>
<feature type="region of interest" description="Disordered" evidence="1">
    <location>
        <begin position="486"/>
        <end position="668"/>
    </location>
</feature>
<organism evidence="2 3">
    <name type="scientific">Nocardia jiangsuensis</name>
    <dbReference type="NCBI Taxonomy" id="1691563"/>
    <lineage>
        <taxon>Bacteria</taxon>
        <taxon>Bacillati</taxon>
        <taxon>Actinomycetota</taxon>
        <taxon>Actinomycetes</taxon>
        <taxon>Mycobacteriales</taxon>
        <taxon>Nocardiaceae</taxon>
        <taxon>Nocardia</taxon>
    </lineage>
</organism>
<dbReference type="RefSeq" id="WP_378614369.1">
    <property type="nucleotide sequence ID" value="NZ_JBHSAX010000017.1"/>
</dbReference>
<accession>A0ABV8DXX5</accession>
<evidence type="ECO:0000313" key="3">
    <source>
        <dbReference type="Proteomes" id="UP001595696"/>
    </source>
</evidence>
<name>A0ABV8DXX5_9NOCA</name>
<evidence type="ECO:0000313" key="2">
    <source>
        <dbReference type="EMBL" id="MFC3964614.1"/>
    </source>
</evidence>
<evidence type="ECO:0008006" key="4">
    <source>
        <dbReference type="Google" id="ProtNLM"/>
    </source>
</evidence>
<reference evidence="3" key="1">
    <citation type="journal article" date="2019" name="Int. J. Syst. Evol. Microbiol.">
        <title>The Global Catalogue of Microorganisms (GCM) 10K type strain sequencing project: providing services to taxonomists for standard genome sequencing and annotation.</title>
        <authorList>
            <consortium name="The Broad Institute Genomics Platform"/>
            <consortium name="The Broad Institute Genome Sequencing Center for Infectious Disease"/>
            <person name="Wu L."/>
            <person name="Ma J."/>
        </authorList>
    </citation>
    <scope>NUCLEOTIDE SEQUENCE [LARGE SCALE GENOMIC DNA]</scope>
    <source>
        <strain evidence="3">CGMCC 4.7330</strain>
    </source>
</reference>